<comment type="caution">
    <text evidence="1">The sequence shown here is derived from an EMBL/GenBank/DDBJ whole genome shotgun (WGS) entry which is preliminary data.</text>
</comment>
<sequence>MNILFSGNDRVFDGVLTCMLSILKRTAVTEPFCFYVMTMDVSHLKPEYVAISQQRIDYLDMIAKKYNPDNRVIRLDVTEIYNREFASCPNEQCYCSPYTLLRLFLDMIPDIPDKMLYLDVDIMFQRDIALLYNQDVSGYEYAAARDHYGKFLIHPNYINAGVILFNVPLIRQTGLLVKARKLIQTKKMLFADQDAIYRSTTKKKMLPQYFNDQKFLHKHTVVRHFSKRLFYLPYPHTENVKQWQLSRMYRLFGYAQFDDILYEYLYWKGKYEHEIEFEK</sequence>
<reference evidence="1 2" key="2">
    <citation type="submission" date="2017-10" db="EMBL/GenBank/DDBJ databases">
        <authorList>
            <person name="Banno H."/>
            <person name="Chua N.-H."/>
        </authorList>
    </citation>
    <scope>NUCLEOTIDE SEQUENCE [LARGE SCALE GENOMIC DNA]</scope>
    <source>
        <strain evidence="1 2">JK623</strain>
    </source>
</reference>
<reference evidence="1 2" key="1">
    <citation type="submission" date="2017-10" db="EMBL/GenBank/DDBJ databases">
        <title>Resolving the taxonomy of Roseburia spp., Eubacterium rectale and Agathobacter spp. through phylogenomic analysis.</title>
        <authorList>
            <person name="Sheridan P.O."/>
            <person name="Walker A.W."/>
            <person name="Duncan S.H."/>
            <person name="Scott K.P."/>
            <person name="Toole P.W.O."/>
            <person name="Luis P."/>
            <person name="Flint H.J."/>
        </authorList>
    </citation>
    <scope>NUCLEOTIDE SEQUENCE [LARGE SCALE GENOMIC DNA]</scope>
    <source>
        <strain evidence="1 2">JK623</strain>
    </source>
</reference>
<dbReference type="Pfam" id="PF01501">
    <property type="entry name" value="Glyco_transf_8"/>
    <property type="match status" value="1"/>
</dbReference>
<proteinExistence type="predicted"/>
<dbReference type="EMBL" id="PDYG01000056">
    <property type="protein sequence ID" value="PHU37396.1"/>
    <property type="molecule type" value="Genomic_DNA"/>
</dbReference>
<dbReference type="Proteomes" id="UP000224563">
    <property type="component" value="Unassembled WGS sequence"/>
</dbReference>
<dbReference type="InterPro" id="IPR002495">
    <property type="entry name" value="Glyco_trans_8"/>
</dbReference>
<dbReference type="SUPFAM" id="SSF53448">
    <property type="entry name" value="Nucleotide-diphospho-sugar transferases"/>
    <property type="match status" value="1"/>
</dbReference>
<name>A0A2G3E288_9FIRM</name>
<accession>A0A2G3E288</accession>
<dbReference type="Gene3D" id="3.90.550.10">
    <property type="entry name" value="Spore Coat Polysaccharide Biosynthesis Protein SpsA, Chain A"/>
    <property type="match status" value="1"/>
</dbReference>
<organism evidence="1 2">
    <name type="scientific">Agathobacter ruminis</name>
    <dbReference type="NCBI Taxonomy" id="1712665"/>
    <lineage>
        <taxon>Bacteria</taxon>
        <taxon>Bacillati</taxon>
        <taxon>Bacillota</taxon>
        <taxon>Clostridia</taxon>
        <taxon>Lachnospirales</taxon>
        <taxon>Lachnospiraceae</taxon>
        <taxon>Agathobacter</taxon>
    </lineage>
</organism>
<dbReference type="GO" id="GO:0016757">
    <property type="term" value="F:glycosyltransferase activity"/>
    <property type="evidence" value="ECO:0007669"/>
    <property type="project" value="InterPro"/>
</dbReference>
<keyword evidence="2" id="KW-1185">Reference proteome</keyword>
<dbReference type="AlphaFoldDB" id="A0A2G3E288"/>
<gene>
    <name evidence="1" type="ORF">CSX02_07990</name>
</gene>
<dbReference type="InterPro" id="IPR029044">
    <property type="entry name" value="Nucleotide-diphossugar_trans"/>
</dbReference>
<evidence type="ECO:0000313" key="2">
    <source>
        <dbReference type="Proteomes" id="UP000224563"/>
    </source>
</evidence>
<evidence type="ECO:0000313" key="1">
    <source>
        <dbReference type="EMBL" id="PHU37396.1"/>
    </source>
</evidence>
<protein>
    <submittedName>
        <fullName evidence="1">Lipopolysaccharide biosynthesis protein</fullName>
    </submittedName>
</protein>
<dbReference type="RefSeq" id="WP_031545957.1">
    <property type="nucleotide sequence ID" value="NZ_JANSWH010000047.1"/>
</dbReference>